<keyword evidence="4" id="KW-1185">Reference proteome</keyword>
<feature type="coiled-coil region" evidence="1">
    <location>
        <begin position="399"/>
        <end position="488"/>
    </location>
</feature>
<protein>
    <submittedName>
        <fullName evidence="3">Leucine-, glutamate- and lysine-rich protein 1</fullName>
    </submittedName>
</protein>
<reference evidence="3 4" key="1">
    <citation type="submission" date="2021-05" db="EMBL/GenBank/DDBJ databases">
        <authorList>
            <person name="Zahm M."/>
            <person name="Klopp C."/>
            <person name="Cabau C."/>
            <person name="Kuhl H."/>
            <person name="Suciu R."/>
            <person name="Ciorpac M."/>
            <person name="Holostenco D."/>
            <person name="Gessner J."/>
            <person name="Wuertz S."/>
            <person name="Hohne C."/>
            <person name="Stock M."/>
            <person name="Gislard M."/>
            <person name="Lluch J."/>
            <person name="Milhes M."/>
            <person name="Lampietro C."/>
            <person name="Lopez Roques C."/>
            <person name="Donnadieu C."/>
            <person name="Du K."/>
            <person name="Schartl M."/>
            <person name="Guiguen Y."/>
        </authorList>
    </citation>
    <scope>NUCLEOTIDE SEQUENCE [LARGE SCALE GENOMIC DNA]</scope>
    <source>
        <strain evidence="3">Hh-F2</strain>
        <tissue evidence="3">Blood</tissue>
    </source>
</reference>
<sequence>MENHTPSHPLPVEIQQMDPDETVCKYCGVSYLIHHEFKLMEEKVKAMEAEVEFYRGSVEREKRLLVDLQTLNMRLEQYKATSEQQSESLKVVGMELAGKQTELETVIGDVSIIGNKLKEAEHQSQMFRSKYQEQISALKKTLGFLQLMKKELTRVRGVVSEFSDIQRGFSTELMNRSRGAHAEITTLHESLGTSQTQITCLREQVRDLQSVAAAAELKDQQLQTLVHGESQLQNKCHEMQKQTLDLNNQLKTLQLRLQKGTSEVEHYKQLFMSKSNENEDNLSRLRRHENERKEAESRRCEELRVKEEEWLACNQKCKYLQEQLSEKERKEEEISRRNSRSENENETLKTALKQAEEEISTLKQERELTILSHQSTIEQLRENFRQEMVEGDSWGSKVNEELSKEQVQLSLGLQEAEQRLREEARMELDIEREKFHELIQKYQKEHEELQKKVPFLIHTATMELKEEMSSLEKKLEGAQMSLTEKENRKDQEIESLKKLVFKFESQLRHEQNSVDALTAELRHNKQQKSQKLIEITKELDQLTQESYQLHEENSLLQETVRRECEERFELTEALSQAREQLLELKRLSGGLKISQRSLSQTNLVLSSPSASSQGQKGMSTQSSGIETKCGGLTRLAGSAEIPSSTRLRSSGNGLPSIPLPHPPRERASSMSEARHRIAAAIRKKENKM</sequence>
<feature type="region of interest" description="Disordered" evidence="2">
    <location>
        <begin position="328"/>
        <end position="348"/>
    </location>
</feature>
<feature type="compositionally biased region" description="Basic and acidic residues" evidence="2">
    <location>
        <begin position="662"/>
        <end position="675"/>
    </location>
</feature>
<feature type="compositionally biased region" description="Polar residues" evidence="2">
    <location>
        <begin position="605"/>
        <end position="625"/>
    </location>
</feature>
<organism evidence="3 4">
    <name type="scientific">Huso huso</name>
    <name type="common">Beluga</name>
    <name type="synonym">Acipenser huso</name>
    <dbReference type="NCBI Taxonomy" id="61971"/>
    <lineage>
        <taxon>Eukaryota</taxon>
        <taxon>Metazoa</taxon>
        <taxon>Chordata</taxon>
        <taxon>Craniata</taxon>
        <taxon>Vertebrata</taxon>
        <taxon>Euteleostomi</taxon>
        <taxon>Actinopterygii</taxon>
        <taxon>Chondrostei</taxon>
        <taxon>Acipenseriformes</taxon>
        <taxon>Acipenseridae</taxon>
        <taxon>Huso</taxon>
    </lineage>
</organism>
<feature type="compositionally biased region" description="Basic and acidic residues" evidence="2">
    <location>
        <begin position="328"/>
        <end position="347"/>
    </location>
</feature>
<evidence type="ECO:0000256" key="1">
    <source>
        <dbReference type="SAM" id="Coils"/>
    </source>
</evidence>
<dbReference type="EMBL" id="JAHFZB010000019">
    <property type="protein sequence ID" value="KAK6478674.1"/>
    <property type="molecule type" value="Genomic_DNA"/>
</dbReference>
<dbReference type="Proteomes" id="UP001369086">
    <property type="component" value="Unassembled WGS sequence"/>
</dbReference>
<name>A0ABR0Z1F7_HUSHU</name>
<comment type="caution">
    <text evidence="3">The sequence shown here is derived from an EMBL/GenBank/DDBJ whole genome shotgun (WGS) entry which is preliminary data.</text>
</comment>
<feature type="compositionally biased region" description="Polar residues" evidence="2">
    <location>
        <begin position="641"/>
        <end position="653"/>
    </location>
</feature>
<dbReference type="InterPro" id="IPR038799">
    <property type="entry name" value="LEKR1"/>
</dbReference>
<proteinExistence type="predicted"/>
<dbReference type="PANTHER" id="PTHR34251:SF1">
    <property type="entry name" value="LEUCINE, GLUTAMATE AND LYSINE RICH 1"/>
    <property type="match status" value="1"/>
</dbReference>
<feature type="coiled-coil region" evidence="1">
    <location>
        <begin position="525"/>
        <end position="587"/>
    </location>
</feature>
<feature type="region of interest" description="Disordered" evidence="2">
    <location>
        <begin position="605"/>
        <end position="688"/>
    </location>
</feature>
<feature type="compositionally biased region" description="Basic and acidic residues" evidence="2">
    <location>
        <begin position="288"/>
        <end position="297"/>
    </location>
</feature>
<keyword evidence="1" id="KW-0175">Coiled coil</keyword>
<feature type="region of interest" description="Disordered" evidence="2">
    <location>
        <begin position="278"/>
        <end position="297"/>
    </location>
</feature>
<evidence type="ECO:0000256" key="2">
    <source>
        <dbReference type="SAM" id="MobiDB-lite"/>
    </source>
</evidence>
<dbReference type="PANTHER" id="PTHR34251">
    <property type="entry name" value="LEUCINE-, GLUTAMATE- AND LYSINE-RICH PROTEIN 1"/>
    <property type="match status" value="1"/>
</dbReference>
<evidence type="ECO:0000313" key="3">
    <source>
        <dbReference type="EMBL" id="KAK6478674.1"/>
    </source>
</evidence>
<accession>A0ABR0Z1F7</accession>
<gene>
    <name evidence="3" type="ORF">HHUSO_G21035</name>
</gene>
<evidence type="ECO:0000313" key="4">
    <source>
        <dbReference type="Proteomes" id="UP001369086"/>
    </source>
</evidence>